<reference evidence="1" key="1">
    <citation type="journal article" date="2020" name="Stud. Mycol.">
        <title>101 Dothideomycetes genomes: a test case for predicting lifestyles and emergence of pathogens.</title>
        <authorList>
            <person name="Haridas S."/>
            <person name="Albert R."/>
            <person name="Binder M."/>
            <person name="Bloem J."/>
            <person name="Labutti K."/>
            <person name="Salamov A."/>
            <person name="Andreopoulos B."/>
            <person name="Baker S."/>
            <person name="Barry K."/>
            <person name="Bills G."/>
            <person name="Bluhm B."/>
            <person name="Cannon C."/>
            <person name="Castanera R."/>
            <person name="Culley D."/>
            <person name="Daum C."/>
            <person name="Ezra D."/>
            <person name="Gonzalez J."/>
            <person name="Henrissat B."/>
            <person name="Kuo A."/>
            <person name="Liang C."/>
            <person name="Lipzen A."/>
            <person name="Lutzoni F."/>
            <person name="Magnuson J."/>
            <person name="Mondo S."/>
            <person name="Nolan M."/>
            <person name="Ohm R."/>
            <person name="Pangilinan J."/>
            <person name="Park H.-J."/>
            <person name="Ramirez L."/>
            <person name="Alfaro M."/>
            <person name="Sun H."/>
            <person name="Tritt A."/>
            <person name="Yoshinaga Y."/>
            <person name="Zwiers L.-H."/>
            <person name="Turgeon B."/>
            <person name="Goodwin S."/>
            <person name="Spatafora J."/>
            <person name="Crous P."/>
            <person name="Grigoriev I."/>
        </authorList>
    </citation>
    <scope>NUCLEOTIDE SEQUENCE</scope>
    <source>
        <strain evidence="1">CBS 379.55</strain>
    </source>
</reference>
<proteinExistence type="predicted"/>
<accession>A0A6A6JVE3</accession>
<protein>
    <submittedName>
        <fullName evidence="1">Uncharacterized protein</fullName>
    </submittedName>
</protein>
<dbReference type="EMBL" id="ML986484">
    <property type="protein sequence ID" value="KAF2280570.1"/>
    <property type="molecule type" value="Genomic_DNA"/>
</dbReference>
<dbReference type="AlphaFoldDB" id="A0A6A6JVE3"/>
<sequence>MPVPPTTTYSSVGYLTCASWPHGWLPPETRFHFRIDNLKPHTLWTRGSSPPAARLCYNSSNERRLILVLFVRPTSSQHASTTLLCCFTVLVVLICRISINHSQMVLILPPYSYNCLPGHGADPGCPVNHRLTFCGTSSRRHPELLACSETANAHHSNGPVKPLRVVQTKSVRILCRWPKLHVCYIARNPQVDFSLFFTSQNSLFRSYPFFSVLCAAFIRLF</sequence>
<dbReference type="RefSeq" id="XP_033658108.1">
    <property type="nucleotide sequence ID" value="XM_033802921.1"/>
</dbReference>
<keyword evidence="2" id="KW-1185">Reference proteome</keyword>
<name>A0A6A6JVE3_WESOR</name>
<evidence type="ECO:0000313" key="1">
    <source>
        <dbReference type="EMBL" id="KAF2280570.1"/>
    </source>
</evidence>
<dbReference type="Proteomes" id="UP000800097">
    <property type="component" value="Unassembled WGS sequence"/>
</dbReference>
<dbReference type="GeneID" id="54556096"/>
<gene>
    <name evidence="1" type="ORF">EI97DRAFT_568</name>
</gene>
<evidence type="ECO:0000313" key="2">
    <source>
        <dbReference type="Proteomes" id="UP000800097"/>
    </source>
</evidence>
<organism evidence="1 2">
    <name type="scientific">Westerdykella ornata</name>
    <dbReference type="NCBI Taxonomy" id="318751"/>
    <lineage>
        <taxon>Eukaryota</taxon>
        <taxon>Fungi</taxon>
        <taxon>Dikarya</taxon>
        <taxon>Ascomycota</taxon>
        <taxon>Pezizomycotina</taxon>
        <taxon>Dothideomycetes</taxon>
        <taxon>Pleosporomycetidae</taxon>
        <taxon>Pleosporales</taxon>
        <taxon>Sporormiaceae</taxon>
        <taxon>Westerdykella</taxon>
    </lineage>
</organism>